<feature type="DNA-binding region" description="Homeobox" evidence="8">
    <location>
        <begin position="527"/>
        <end position="589"/>
    </location>
</feature>
<comment type="caution">
    <text evidence="11">The sequence shown here is derived from an EMBL/GenBank/DDBJ whole genome shotgun (WGS) entry which is preliminary data.</text>
</comment>
<proteinExistence type="inferred from homology"/>
<dbReference type="InterPro" id="IPR001356">
    <property type="entry name" value="HD"/>
</dbReference>
<organism evidence="11 12">
    <name type="scientific">Lithospermum erythrorhizon</name>
    <name type="common">Purple gromwell</name>
    <name type="synonym">Lithospermum officinale var. erythrorhizon</name>
    <dbReference type="NCBI Taxonomy" id="34254"/>
    <lineage>
        <taxon>Eukaryota</taxon>
        <taxon>Viridiplantae</taxon>
        <taxon>Streptophyta</taxon>
        <taxon>Embryophyta</taxon>
        <taxon>Tracheophyta</taxon>
        <taxon>Spermatophyta</taxon>
        <taxon>Magnoliopsida</taxon>
        <taxon>eudicotyledons</taxon>
        <taxon>Gunneridae</taxon>
        <taxon>Pentapetalae</taxon>
        <taxon>asterids</taxon>
        <taxon>lamiids</taxon>
        <taxon>Boraginales</taxon>
        <taxon>Boraginaceae</taxon>
        <taxon>Boraginoideae</taxon>
        <taxon>Lithospermeae</taxon>
        <taxon>Lithospermum</taxon>
    </lineage>
</organism>
<dbReference type="SUPFAM" id="SSF46689">
    <property type="entry name" value="Homeodomain-like"/>
    <property type="match status" value="1"/>
</dbReference>
<feature type="compositionally biased region" description="Polar residues" evidence="9">
    <location>
        <begin position="238"/>
        <end position="252"/>
    </location>
</feature>
<dbReference type="Pfam" id="PF07526">
    <property type="entry name" value="POX"/>
    <property type="match status" value="1"/>
</dbReference>
<evidence type="ECO:0000256" key="2">
    <source>
        <dbReference type="ARBA" id="ARBA00006454"/>
    </source>
</evidence>
<evidence type="ECO:0000256" key="6">
    <source>
        <dbReference type="ARBA" id="ARBA00023163"/>
    </source>
</evidence>
<evidence type="ECO:0000256" key="5">
    <source>
        <dbReference type="ARBA" id="ARBA00023155"/>
    </source>
</evidence>
<dbReference type="CDD" id="cd00086">
    <property type="entry name" value="homeodomain"/>
    <property type="match status" value="1"/>
</dbReference>
<keyword evidence="5 8" id="KW-0371">Homeobox</keyword>
<protein>
    <submittedName>
        <fullName evidence="11">Homeodomain transcription factor</fullName>
    </submittedName>
</protein>
<dbReference type="InterPro" id="IPR009057">
    <property type="entry name" value="Homeodomain-like_sf"/>
</dbReference>
<gene>
    <name evidence="11" type="ORF">LIER_10903</name>
</gene>
<evidence type="ECO:0000313" key="12">
    <source>
        <dbReference type="Proteomes" id="UP001454036"/>
    </source>
</evidence>
<feature type="region of interest" description="Disordered" evidence="9">
    <location>
        <begin position="204"/>
        <end position="258"/>
    </location>
</feature>
<dbReference type="InterPro" id="IPR006563">
    <property type="entry name" value="POX_dom"/>
</dbReference>
<dbReference type="SMART" id="SM00389">
    <property type="entry name" value="HOX"/>
    <property type="match status" value="1"/>
</dbReference>
<dbReference type="PROSITE" id="PS50071">
    <property type="entry name" value="HOMEOBOX_2"/>
    <property type="match status" value="1"/>
</dbReference>
<evidence type="ECO:0000313" key="11">
    <source>
        <dbReference type="EMBL" id="GAA0152417.1"/>
    </source>
</evidence>
<evidence type="ECO:0000256" key="4">
    <source>
        <dbReference type="ARBA" id="ARBA00023125"/>
    </source>
</evidence>
<accession>A0AAV3PND7</accession>
<dbReference type="Proteomes" id="UP001454036">
    <property type="component" value="Unassembled WGS sequence"/>
</dbReference>
<dbReference type="SMART" id="SM00574">
    <property type="entry name" value="POX"/>
    <property type="match status" value="1"/>
</dbReference>
<evidence type="ECO:0000256" key="1">
    <source>
        <dbReference type="ARBA" id="ARBA00004123"/>
    </source>
</evidence>
<dbReference type="GO" id="GO:0006355">
    <property type="term" value="P:regulation of DNA-templated transcription"/>
    <property type="evidence" value="ECO:0007669"/>
    <property type="project" value="InterPro"/>
</dbReference>
<dbReference type="EMBL" id="BAABME010001981">
    <property type="protein sequence ID" value="GAA0152417.1"/>
    <property type="molecule type" value="Genomic_DNA"/>
</dbReference>
<dbReference type="Pfam" id="PF05920">
    <property type="entry name" value="Homeobox_KN"/>
    <property type="match status" value="1"/>
</dbReference>
<sequence length="719" mass="78737">MDMMSNFRPESHVAQESRRHKLRHHNHMEDYGTTDYLEQLSTNQGVNTTDFMQIRGCRYGNISYDPSLFTPPVLEPNRESTEMDISKRIPLGDGYVANLSNTLASSYNSSAKESRDIHNSDNWEGIASPQICNWSVADYASESGGIGKNSEQSIVGVGLAGGRNIITNNSLSSLDLRPGCYGEDVNNYSSPSLYQNTLQDVVSSATRGNKDSKMKFSAQQSVKETGWSDGRYEPVPPRSSSNQWMDRSNNNRLDSKISDSGGLRGLRCSSQGLSLSLSVPPSMKRADPVIGDCFDNLPASARTKDGNNAFDSNSKHSVPSNSSHDMVVEASSFNHRAVGPLGPFTGYATILSSSKFLRPAEQLLENFCNVASPDAVRACQASGKLALNDGFSFEPLVRGSGGDSAGSSSTSFSSNDKKAKLLYLQYEVGRRCKMFHQQMQLVVSSFESIAGLRSAAPYFSLVLDKISKHFKALKNTISDQIRNLRNTIGEDSSSPASMSKLKFIDPGMSKQVVSGGSAHMFESQSQVWRPQRGLPERAVAVLRAWLFDHFLHPYPTDTEKHMLANQTGLTRNQVSNWFINARVRVWKPMIEEIHMLEGKGLGESSDTNAGKTDDVTRPVNEQDMGSQIDCPGVTVSTGAGNRTNDDLWNLGKRPCPDYRTPATTIDGSVIGFSPYHRTGIGMEGLGAVTLTLGLRQSVEAVQQQELQHFGGQMIHDFVG</sequence>
<dbReference type="AlphaFoldDB" id="A0AAV3PND7"/>
<reference evidence="11 12" key="1">
    <citation type="submission" date="2024-01" db="EMBL/GenBank/DDBJ databases">
        <title>The complete chloroplast genome sequence of Lithospermum erythrorhizon: insights into the phylogenetic relationship among Boraginaceae species and the maternal lineages of purple gromwells.</title>
        <authorList>
            <person name="Okada T."/>
            <person name="Watanabe K."/>
        </authorList>
    </citation>
    <scope>NUCLEOTIDE SEQUENCE [LARGE SCALE GENOMIC DNA]</scope>
</reference>
<dbReference type="Gene3D" id="1.10.10.60">
    <property type="entry name" value="Homeodomain-like"/>
    <property type="match status" value="1"/>
</dbReference>
<keyword evidence="12" id="KW-1185">Reference proteome</keyword>
<keyword evidence="6" id="KW-0804">Transcription</keyword>
<dbReference type="FunFam" id="1.10.10.60:FF:000117">
    <property type="entry name" value="BEL1-like homeodomain protein 9"/>
    <property type="match status" value="1"/>
</dbReference>
<evidence type="ECO:0000256" key="7">
    <source>
        <dbReference type="ARBA" id="ARBA00023242"/>
    </source>
</evidence>
<keyword evidence="4 8" id="KW-0238">DNA-binding</keyword>
<evidence type="ECO:0000259" key="10">
    <source>
        <dbReference type="PROSITE" id="PS50071"/>
    </source>
</evidence>
<keyword evidence="3" id="KW-0805">Transcription regulation</keyword>
<evidence type="ECO:0000256" key="9">
    <source>
        <dbReference type="SAM" id="MobiDB-lite"/>
    </source>
</evidence>
<name>A0AAV3PND7_LITER</name>
<keyword evidence="7 8" id="KW-0539">Nucleus</keyword>
<evidence type="ECO:0000256" key="3">
    <source>
        <dbReference type="ARBA" id="ARBA00023015"/>
    </source>
</evidence>
<dbReference type="InterPro" id="IPR050224">
    <property type="entry name" value="TALE_homeobox"/>
</dbReference>
<dbReference type="GO" id="GO:0005634">
    <property type="term" value="C:nucleus"/>
    <property type="evidence" value="ECO:0007669"/>
    <property type="project" value="UniProtKB-SubCell"/>
</dbReference>
<comment type="similarity">
    <text evidence="2">Belongs to the TALE/BELL homeobox family.</text>
</comment>
<dbReference type="PANTHER" id="PTHR11850">
    <property type="entry name" value="HOMEOBOX PROTEIN TRANSCRIPTION FACTORS"/>
    <property type="match status" value="1"/>
</dbReference>
<comment type="subcellular location">
    <subcellularLocation>
        <location evidence="1 8">Nucleus</location>
    </subcellularLocation>
</comment>
<feature type="domain" description="Homeobox" evidence="10">
    <location>
        <begin position="525"/>
        <end position="588"/>
    </location>
</feature>
<evidence type="ECO:0000256" key="8">
    <source>
        <dbReference type="PROSITE-ProRule" id="PRU00108"/>
    </source>
</evidence>
<dbReference type="InterPro" id="IPR008422">
    <property type="entry name" value="KN_HD"/>
</dbReference>
<feature type="region of interest" description="Disordered" evidence="9">
    <location>
        <begin position="1"/>
        <end position="20"/>
    </location>
</feature>
<dbReference type="GO" id="GO:0003677">
    <property type="term" value="F:DNA binding"/>
    <property type="evidence" value="ECO:0007669"/>
    <property type="project" value="UniProtKB-UniRule"/>
</dbReference>